<sequence length="607" mass="65124">MRFTSSALFIALATLASTQRGELNNCPLLGPAYPPADLQKSHAIEETQKSFSKLIDDAIVTGETELGKLNTATTSFSIGVFSTHSDKFLYERHHRGTELNGTLTGNVLNADTLYRIGSVSKLLSVYTYLVKLGPAYWHEPITKFVPELADLPTGDRVHRVQWSEVTLGALAGHMAGLARNNGFVDLSGIPGVEGIGLPRLNDSDIAKCGLPGMPACTREEAIRLMLNQDPATATWHTPVYSNEALQLLGWAYENITGKSMEDGFRTGILEPLGLSRSFWSPPENDPNANIVELDPSLMKDLVGYDFEEGLATYTPTGGIYSSLGDLSAIGRSILSSSLLPPSTTREWLRPITHSQHTHSAIGRPWEITRMDLPFAPGSERTRLVDIYAKNGGIAAYLTYLILSPDHGIGFTLMVASKTSFGGDGDLDATFSILSELLLEKWVPAAEAAARDAAGDDLAGTYVAEDGSDSAAELALVYGRLGLTVKRLVYNGTDFFATAGKNLGFQGADLQFVGLKDEGEVSFRAVFSKIEGESAGRAPVLGKKCAGTWGGAGWFTYGNTALDEAVFSLGVDGKATALSFPALRLKLIKTPTKELIGVDDSQTASEEL</sequence>
<dbReference type="EMBL" id="LFIV01000012">
    <property type="protein sequence ID" value="KZL76851.1"/>
    <property type="molecule type" value="Genomic_DNA"/>
</dbReference>
<dbReference type="Pfam" id="PF26335">
    <property type="entry name" value="ARB_00930_C"/>
    <property type="match status" value="1"/>
</dbReference>
<dbReference type="InterPro" id="IPR051478">
    <property type="entry name" value="Beta-lactamase-like_AB/R"/>
</dbReference>
<feature type="domain" description="Beta-lactamase-like ARB-00930-like C-terminal" evidence="3">
    <location>
        <begin position="449"/>
        <end position="588"/>
    </location>
</feature>
<gene>
    <name evidence="4" type="ORF">CT0861_03342</name>
</gene>
<dbReference type="Proteomes" id="UP000076552">
    <property type="component" value="Unassembled WGS sequence"/>
</dbReference>
<dbReference type="Pfam" id="PF00144">
    <property type="entry name" value="Beta-lactamase"/>
    <property type="match status" value="1"/>
</dbReference>
<keyword evidence="1" id="KW-0732">Signal</keyword>
<dbReference type="SUPFAM" id="SSF56601">
    <property type="entry name" value="beta-lactamase/transpeptidase-like"/>
    <property type="match status" value="1"/>
</dbReference>
<dbReference type="InterPro" id="IPR058664">
    <property type="entry name" value="ARB_00930-like_C"/>
</dbReference>
<evidence type="ECO:0000313" key="4">
    <source>
        <dbReference type="EMBL" id="KZL76851.1"/>
    </source>
</evidence>
<keyword evidence="5" id="KW-1185">Reference proteome</keyword>
<dbReference type="InterPro" id="IPR012338">
    <property type="entry name" value="Beta-lactam/transpept-like"/>
</dbReference>
<evidence type="ECO:0000259" key="3">
    <source>
        <dbReference type="Pfam" id="PF26335"/>
    </source>
</evidence>
<feature type="chain" id="PRO_5007827913" evidence="1">
    <location>
        <begin position="19"/>
        <end position="607"/>
    </location>
</feature>
<organism evidence="4 5">
    <name type="scientific">Colletotrichum tofieldiae</name>
    <dbReference type="NCBI Taxonomy" id="708197"/>
    <lineage>
        <taxon>Eukaryota</taxon>
        <taxon>Fungi</taxon>
        <taxon>Dikarya</taxon>
        <taxon>Ascomycota</taxon>
        <taxon>Pezizomycotina</taxon>
        <taxon>Sordariomycetes</taxon>
        <taxon>Hypocreomycetidae</taxon>
        <taxon>Glomerellales</taxon>
        <taxon>Glomerellaceae</taxon>
        <taxon>Colletotrichum</taxon>
        <taxon>Colletotrichum spaethianum species complex</taxon>
    </lineage>
</organism>
<proteinExistence type="predicted"/>
<evidence type="ECO:0000256" key="1">
    <source>
        <dbReference type="SAM" id="SignalP"/>
    </source>
</evidence>
<accession>A0A161V430</accession>
<dbReference type="STRING" id="708197.A0A161V430"/>
<dbReference type="AlphaFoldDB" id="A0A161V430"/>
<feature type="signal peptide" evidence="1">
    <location>
        <begin position="1"/>
        <end position="18"/>
    </location>
</feature>
<dbReference type="PANTHER" id="PTHR22935:SF97">
    <property type="entry name" value="BETA-LACTAMASE-RELATED DOMAIN-CONTAINING PROTEIN"/>
    <property type="match status" value="1"/>
</dbReference>
<comment type="caution">
    <text evidence="4">The sequence shown here is derived from an EMBL/GenBank/DDBJ whole genome shotgun (WGS) entry which is preliminary data.</text>
</comment>
<evidence type="ECO:0000313" key="5">
    <source>
        <dbReference type="Proteomes" id="UP000076552"/>
    </source>
</evidence>
<name>A0A161V430_9PEZI</name>
<dbReference type="Gene3D" id="3.40.710.10">
    <property type="entry name" value="DD-peptidase/beta-lactamase superfamily"/>
    <property type="match status" value="1"/>
</dbReference>
<feature type="domain" description="Beta-lactamase-related" evidence="2">
    <location>
        <begin position="104"/>
        <end position="420"/>
    </location>
</feature>
<evidence type="ECO:0000259" key="2">
    <source>
        <dbReference type="Pfam" id="PF00144"/>
    </source>
</evidence>
<dbReference type="InterPro" id="IPR001466">
    <property type="entry name" value="Beta-lactam-related"/>
</dbReference>
<dbReference type="PANTHER" id="PTHR22935">
    <property type="entry name" value="PENICILLIN-BINDING PROTEIN"/>
    <property type="match status" value="1"/>
</dbReference>
<protein>
    <submittedName>
        <fullName evidence="4">Beta-lactamase-like 1</fullName>
    </submittedName>
</protein>
<reference evidence="4 5" key="1">
    <citation type="submission" date="2015-06" db="EMBL/GenBank/DDBJ databases">
        <title>Survival trade-offs in plant roots during colonization by closely related pathogenic and mutualistic fungi.</title>
        <authorList>
            <person name="Hacquard S."/>
            <person name="Kracher B."/>
            <person name="Hiruma K."/>
            <person name="Weinman A."/>
            <person name="Muench P."/>
            <person name="Garrido Oter R."/>
            <person name="Ver Loren van Themaat E."/>
            <person name="Dallerey J.-F."/>
            <person name="Damm U."/>
            <person name="Henrissat B."/>
            <person name="Lespinet O."/>
            <person name="Thon M."/>
            <person name="Kemen E."/>
            <person name="McHardy A.C."/>
            <person name="Schulze-Lefert P."/>
            <person name="O'Connell R.J."/>
        </authorList>
    </citation>
    <scope>NUCLEOTIDE SEQUENCE [LARGE SCALE GENOMIC DNA]</scope>
    <source>
        <strain evidence="4 5">0861</strain>
    </source>
</reference>